<organism evidence="2">
    <name type="scientific">uncultured Caudovirales phage</name>
    <dbReference type="NCBI Taxonomy" id="2100421"/>
    <lineage>
        <taxon>Viruses</taxon>
        <taxon>Duplodnaviria</taxon>
        <taxon>Heunggongvirae</taxon>
        <taxon>Uroviricota</taxon>
        <taxon>Caudoviricetes</taxon>
        <taxon>Peduoviridae</taxon>
        <taxon>Maltschvirus</taxon>
        <taxon>Maltschvirus maltsch</taxon>
    </lineage>
</organism>
<accession>A0A6J7WY88</accession>
<evidence type="ECO:0000256" key="1">
    <source>
        <dbReference type="SAM" id="Coils"/>
    </source>
</evidence>
<sequence>MKRYADPVTFDHIIELRRKLAEAERQRDNALDMLMLLRREQERMNRALEAVRKENQRQKEHIMLLYSLVQTEDNIVRVVDLKEGE</sequence>
<gene>
    <name evidence="2" type="ORF">UFOVP237_54</name>
</gene>
<dbReference type="EMBL" id="LR798277">
    <property type="protein sequence ID" value="CAB5220013.1"/>
    <property type="molecule type" value="Genomic_DNA"/>
</dbReference>
<keyword evidence="1" id="KW-0175">Coiled coil</keyword>
<protein>
    <submittedName>
        <fullName evidence="2">Uncharacterized protein</fullName>
    </submittedName>
</protein>
<reference evidence="2" key="1">
    <citation type="submission" date="2020-05" db="EMBL/GenBank/DDBJ databases">
        <authorList>
            <person name="Chiriac C."/>
            <person name="Salcher M."/>
            <person name="Ghai R."/>
            <person name="Kavagutti S V."/>
        </authorList>
    </citation>
    <scope>NUCLEOTIDE SEQUENCE</scope>
</reference>
<feature type="coiled-coil region" evidence="1">
    <location>
        <begin position="13"/>
        <end position="61"/>
    </location>
</feature>
<name>A0A6J7WY88_9CAUD</name>
<evidence type="ECO:0000313" key="2">
    <source>
        <dbReference type="EMBL" id="CAB5220013.1"/>
    </source>
</evidence>
<proteinExistence type="predicted"/>